<feature type="transmembrane region" description="Helical" evidence="1">
    <location>
        <begin position="15"/>
        <end position="34"/>
    </location>
</feature>
<evidence type="ECO:0000313" key="3">
    <source>
        <dbReference type="Proteomes" id="UP001396334"/>
    </source>
</evidence>
<reference evidence="2 3" key="1">
    <citation type="journal article" date="2024" name="G3 (Bethesda)">
        <title>Genome assembly of Hibiscus sabdariffa L. provides insights into metabolisms of medicinal natural products.</title>
        <authorList>
            <person name="Kim T."/>
        </authorList>
    </citation>
    <scope>NUCLEOTIDE SEQUENCE [LARGE SCALE GENOMIC DNA]</scope>
    <source>
        <strain evidence="2">TK-2024</strain>
        <tissue evidence="2">Old leaves</tissue>
    </source>
</reference>
<sequence length="181" mass="20705">MRTAKRQFSLRLTKLIRPTVIGPLVISVWSVAWFQRWSFARIFLVAECTDLQKLRLKFRYSWGPSMGCLDLRFLVVCPTCLGPLLLSSDFLISLLFSSFSCRHSFLVLLQPQVPSQYVPQLNARRKSMEVTRLTTMVLNGIMTSSTKLTLWKYQVAVGLSLGRSNEEAILEKLDRVLSSLE</sequence>
<dbReference type="EMBL" id="JBBPBN010000003">
    <property type="protein sequence ID" value="KAK9043727.1"/>
    <property type="molecule type" value="Genomic_DNA"/>
</dbReference>
<proteinExistence type="predicted"/>
<keyword evidence="1" id="KW-0812">Transmembrane</keyword>
<dbReference type="Proteomes" id="UP001396334">
    <property type="component" value="Unassembled WGS sequence"/>
</dbReference>
<protein>
    <submittedName>
        <fullName evidence="2">Uncharacterized protein</fullName>
    </submittedName>
</protein>
<accession>A0ABR2U272</accession>
<keyword evidence="3" id="KW-1185">Reference proteome</keyword>
<comment type="caution">
    <text evidence="2">The sequence shown here is derived from an EMBL/GenBank/DDBJ whole genome shotgun (WGS) entry which is preliminary data.</text>
</comment>
<keyword evidence="1" id="KW-0472">Membrane</keyword>
<name>A0ABR2U272_9ROSI</name>
<evidence type="ECO:0000256" key="1">
    <source>
        <dbReference type="SAM" id="Phobius"/>
    </source>
</evidence>
<keyword evidence="1" id="KW-1133">Transmembrane helix</keyword>
<evidence type="ECO:0000313" key="2">
    <source>
        <dbReference type="EMBL" id="KAK9043727.1"/>
    </source>
</evidence>
<gene>
    <name evidence="2" type="ORF">V6N11_072061</name>
</gene>
<organism evidence="2 3">
    <name type="scientific">Hibiscus sabdariffa</name>
    <name type="common">roselle</name>
    <dbReference type="NCBI Taxonomy" id="183260"/>
    <lineage>
        <taxon>Eukaryota</taxon>
        <taxon>Viridiplantae</taxon>
        <taxon>Streptophyta</taxon>
        <taxon>Embryophyta</taxon>
        <taxon>Tracheophyta</taxon>
        <taxon>Spermatophyta</taxon>
        <taxon>Magnoliopsida</taxon>
        <taxon>eudicotyledons</taxon>
        <taxon>Gunneridae</taxon>
        <taxon>Pentapetalae</taxon>
        <taxon>rosids</taxon>
        <taxon>malvids</taxon>
        <taxon>Malvales</taxon>
        <taxon>Malvaceae</taxon>
        <taxon>Malvoideae</taxon>
        <taxon>Hibiscus</taxon>
    </lineage>
</organism>